<dbReference type="InterPro" id="IPR027417">
    <property type="entry name" value="P-loop_NTPase"/>
</dbReference>
<dbReference type="SUPFAM" id="SSF52540">
    <property type="entry name" value="P-loop containing nucleoside triphosphate hydrolases"/>
    <property type="match status" value="2"/>
</dbReference>
<keyword evidence="4 7" id="KW-0067">ATP-binding</keyword>
<dbReference type="EMBL" id="BAAANO010000001">
    <property type="protein sequence ID" value="GAA1997258.1"/>
    <property type="molecule type" value="Genomic_DNA"/>
</dbReference>
<evidence type="ECO:0000313" key="8">
    <source>
        <dbReference type="Proteomes" id="UP001500755"/>
    </source>
</evidence>
<dbReference type="Pfam" id="PF00005">
    <property type="entry name" value="ABC_tran"/>
    <property type="match status" value="2"/>
</dbReference>
<protein>
    <submittedName>
        <fullName evidence="7">ABC transporter ATP-binding protein</fullName>
    </submittedName>
</protein>
<dbReference type="InterPro" id="IPR003439">
    <property type="entry name" value="ABC_transporter-like_ATP-bd"/>
</dbReference>
<dbReference type="SMART" id="SM00382">
    <property type="entry name" value="AAA"/>
    <property type="match status" value="2"/>
</dbReference>
<comment type="similarity">
    <text evidence="1">Belongs to the ABC transporter superfamily.</text>
</comment>
<comment type="caution">
    <text evidence="7">The sequence shown here is derived from an EMBL/GenBank/DDBJ whole genome shotgun (WGS) entry which is preliminary data.</text>
</comment>
<evidence type="ECO:0000256" key="1">
    <source>
        <dbReference type="ARBA" id="ARBA00005417"/>
    </source>
</evidence>
<feature type="domain" description="ABC transporter" evidence="6">
    <location>
        <begin position="334"/>
        <end position="582"/>
    </location>
</feature>
<dbReference type="GO" id="GO:0005524">
    <property type="term" value="F:ATP binding"/>
    <property type="evidence" value="ECO:0007669"/>
    <property type="project" value="UniProtKB-KW"/>
</dbReference>
<dbReference type="InterPro" id="IPR050319">
    <property type="entry name" value="ABC_transp_ATP-bind"/>
</dbReference>
<dbReference type="Pfam" id="PF08352">
    <property type="entry name" value="oligo_HPY"/>
    <property type="match status" value="2"/>
</dbReference>
<evidence type="ECO:0000256" key="3">
    <source>
        <dbReference type="ARBA" id="ARBA00022741"/>
    </source>
</evidence>
<keyword evidence="8" id="KW-1185">Reference proteome</keyword>
<dbReference type="PANTHER" id="PTHR43776:SF7">
    <property type="entry name" value="D,D-DIPEPTIDE TRANSPORT ATP-BINDING PROTEIN DDPF-RELATED"/>
    <property type="match status" value="1"/>
</dbReference>
<organism evidence="7 8">
    <name type="scientific">Brevibacterium samyangense</name>
    <dbReference type="NCBI Taxonomy" id="366888"/>
    <lineage>
        <taxon>Bacteria</taxon>
        <taxon>Bacillati</taxon>
        <taxon>Actinomycetota</taxon>
        <taxon>Actinomycetes</taxon>
        <taxon>Micrococcales</taxon>
        <taxon>Brevibacteriaceae</taxon>
        <taxon>Brevibacterium</taxon>
    </lineage>
</organism>
<dbReference type="PROSITE" id="PS00211">
    <property type="entry name" value="ABC_TRANSPORTER_1"/>
    <property type="match status" value="2"/>
</dbReference>
<dbReference type="CDD" id="cd03257">
    <property type="entry name" value="ABC_NikE_OppD_transporters"/>
    <property type="match status" value="2"/>
</dbReference>
<evidence type="ECO:0000313" key="7">
    <source>
        <dbReference type="EMBL" id="GAA1997258.1"/>
    </source>
</evidence>
<feature type="region of interest" description="Disordered" evidence="5">
    <location>
        <begin position="585"/>
        <end position="634"/>
    </location>
</feature>
<feature type="region of interest" description="Disordered" evidence="5">
    <location>
        <begin position="307"/>
        <end position="329"/>
    </location>
</feature>
<dbReference type="NCBIfam" id="NF007739">
    <property type="entry name" value="PRK10419.1"/>
    <property type="match status" value="2"/>
</dbReference>
<dbReference type="PANTHER" id="PTHR43776">
    <property type="entry name" value="TRANSPORT ATP-BINDING PROTEIN"/>
    <property type="match status" value="1"/>
</dbReference>
<dbReference type="Proteomes" id="UP001500755">
    <property type="component" value="Unassembled WGS sequence"/>
</dbReference>
<feature type="region of interest" description="Disordered" evidence="5">
    <location>
        <begin position="12"/>
        <end position="42"/>
    </location>
</feature>
<dbReference type="InterPro" id="IPR017871">
    <property type="entry name" value="ABC_transporter-like_CS"/>
</dbReference>
<sequence length="634" mass="66605">MSSLLTGSAFPDLVDPALPVEPERDTATTPKPGAALEPGSALEPGTGFVLDLTGLTVTYAPRRRAHRAGPVTPAVSGVDLRVRPGEVLALVGESGSGKSTTAAVAAGLLDASARVEARTHTLFGTDVRGASEKAWRRFFGTRIGYVPQDTGSGLNPVRRIGAQIAESLRVHGVSAAEARTRMLAALAEVGLDDVHAERYPHELSGGQRQRVLIALALAGRPGLVVADEPTSALDVTVQKQVLDLLEDRVRSTGTALVLITHDLGIARDRADALMVMERGTVVESGPARQVLDAPQHPYTQKLLAAAPGLGSRGGATSDAATPEAETSAPAPAVITATGLTRTFVSGGRAHRAVDGVDVEVRRGTTLGIVGESGSGKSTTARMLLGLEQVDAGSLTVLGHTLARDAAEPLTAAQRRDLTRRARLVHQDPTASLDPRYPVGRSIAEPLRGFGIGTRSARAERVRELLDLVALPAAVVDRRPRELSGGQRQRVAIARALAVDPELLVLDEPVSALDVSVQAQILDLLTELQAELGLTYVFISHDLAVVEGIADDVLVMAHGKVVESGPVREVFTRPRTDLTRALLDAVPGLTHDPASRPTQHSSSRPTQRSTSRPTQNSSSRPTQNSSSRPTQNGAS</sequence>
<accession>A0ABP5EF52</accession>
<keyword evidence="3" id="KW-0547">Nucleotide-binding</keyword>
<dbReference type="PROSITE" id="PS50893">
    <property type="entry name" value="ABC_TRANSPORTER_2"/>
    <property type="match status" value="2"/>
</dbReference>
<evidence type="ECO:0000256" key="5">
    <source>
        <dbReference type="SAM" id="MobiDB-lite"/>
    </source>
</evidence>
<feature type="compositionally biased region" description="Low complexity" evidence="5">
    <location>
        <begin position="315"/>
        <end position="329"/>
    </location>
</feature>
<name>A0ABP5EF52_9MICO</name>
<evidence type="ECO:0000256" key="2">
    <source>
        <dbReference type="ARBA" id="ARBA00022448"/>
    </source>
</evidence>
<gene>
    <name evidence="7" type="ORF">GCM10009755_00400</name>
</gene>
<keyword evidence="2" id="KW-0813">Transport</keyword>
<feature type="domain" description="ABC transporter" evidence="6">
    <location>
        <begin position="50"/>
        <end position="303"/>
    </location>
</feature>
<proteinExistence type="inferred from homology"/>
<dbReference type="RefSeq" id="WP_344305877.1">
    <property type="nucleotide sequence ID" value="NZ_BAAANO010000001.1"/>
</dbReference>
<dbReference type="InterPro" id="IPR003593">
    <property type="entry name" value="AAA+_ATPase"/>
</dbReference>
<evidence type="ECO:0000259" key="6">
    <source>
        <dbReference type="PROSITE" id="PS50893"/>
    </source>
</evidence>
<dbReference type="NCBIfam" id="NF008453">
    <property type="entry name" value="PRK11308.1"/>
    <property type="match status" value="2"/>
</dbReference>
<feature type="compositionally biased region" description="Low complexity" evidence="5">
    <location>
        <begin position="600"/>
        <end position="628"/>
    </location>
</feature>
<dbReference type="Gene3D" id="3.40.50.300">
    <property type="entry name" value="P-loop containing nucleotide triphosphate hydrolases"/>
    <property type="match status" value="2"/>
</dbReference>
<dbReference type="InterPro" id="IPR013563">
    <property type="entry name" value="Oligopep_ABC_C"/>
</dbReference>
<evidence type="ECO:0000256" key="4">
    <source>
        <dbReference type="ARBA" id="ARBA00022840"/>
    </source>
</evidence>
<reference evidence="8" key="1">
    <citation type="journal article" date="2019" name="Int. J. Syst. Evol. Microbiol.">
        <title>The Global Catalogue of Microorganisms (GCM) 10K type strain sequencing project: providing services to taxonomists for standard genome sequencing and annotation.</title>
        <authorList>
            <consortium name="The Broad Institute Genomics Platform"/>
            <consortium name="The Broad Institute Genome Sequencing Center for Infectious Disease"/>
            <person name="Wu L."/>
            <person name="Ma J."/>
        </authorList>
    </citation>
    <scope>NUCLEOTIDE SEQUENCE [LARGE SCALE GENOMIC DNA]</scope>
    <source>
        <strain evidence="8">JCM 14546</strain>
    </source>
</reference>